<evidence type="ECO:0000256" key="3">
    <source>
        <dbReference type="ARBA" id="ARBA00023002"/>
    </source>
</evidence>
<dbReference type="Gene3D" id="3.50.50.60">
    <property type="entry name" value="FAD/NAD(P)-binding domain"/>
    <property type="match status" value="1"/>
</dbReference>
<dbReference type="Gene3D" id="3.60.15.10">
    <property type="entry name" value="Ribonuclease Z/Hydroxyacylglutathione hydrolase-like"/>
    <property type="match status" value="1"/>
</dbReference>
<keyword evidence="3" id="KW-0560">Oxidoreductase</keyword>
<dbReference type="InterPro" id="IPR036188">
    <property type="entry name" value="FAD/NAD-bd_sf"/>
</dbReference>
<gene>
    <name evidence="5" type="ORF">ASPWEDRAFT_111079</name>
</gene>
<dbReference type="SUPFAM" id="SSF51905">
    <property type="entry name" value="FAD/NAD(P)-binding domain"/>
    <property type="match status" value="1"/>
</dbReference>
<dbReference type="OrthoDB" id="417877at2759"/>
<name>A0A1L9RKV5_ASPWE</name>
<dbReference type="Pfam" id="PF00753">
    <property type="entry name" value="Lactamase_B"/>
    <property type="match status" value="1"/>
</dbReference>
<protein>
    <recommendedName>
        <fullName evidence="4">Metallo-beta-lactamase domain-containing protein</fullName>
    </recommendedName>
</protein>
<dbReference type="GO" id="GO:0044550">
    <property type="term" value="P:secondary metabolite biosynthetic process"/>
    <property type="evidence" value="ECO:0007669"/>
    <property type="project" value="TreeGrafter"/>
</dbReference>
<dbReference type="RefSeq" id="XP_040689242.1">
    <property type="nucleotide sequence ID" value="XM_040828222.1"/>
</dbReference>
<organism evidence="5 6">
    <name type="scientific">Aspergillus wentii DTO 134E9</name>
    <dbReference type="NCBI Taxonomy" id="1073089"/>
    <lineage>
        <taxon>Eukaryota</taxon>
        <taxon>Fungi</taxon>
        <taxon>Dikarya</taxon>
        <taxon>Ascomycota</taxon>
        <taxon>Pezizomycotina</taxon>
        <taxon>Eurotiomycetes</taxon>
        <taxon>Eurotiomycetidae</taxon>
        <taxon>Eurotiales</taxon>
        <taxon>Aspergillaceae</taxon>
        <taxon>Aspergillus</taxon>
        <taxon>Aspergillus subgen. Cremei</taxon>
    </lineage>
</organism>
<evidence type="ECO:0000313" key="5">
    <source>
        <dbReference type="EMBL" id="OJJ35566.1"/>
    </source>
</evidence>
<dbReference type="InterPro" id="IPR051104">
    <property type="entry name" value="FAD_monoxygenase"/>
</dbReference>
<feature type="domain" description="Metallo-beta-lactamase" evidence="4">
    <location>
        <begin position="23"/>
        <end position="72"/>
    </location>
</feature>
<dbReference type="PANTHER" id="PTHR46720">
    <property type="entry name" value="HYDROXYLASE, PUTATIVE (AFU_ORTHOLOGUE AFUA_3G01460)-RELATED"/>
    <property type="match status" value="1"/>
</dbReference>
<keyword evidence="1" id="KW-0285">Flavoprotein</keyword>
<proteinExistence type="predicted"/>
<dbReference type="STRING" id="1073089.A0A1L9RKV5"/>
<keyword evidence="2" id="KW-0274">FAD</keyword>
<dbReference type="InterPro" id="IPR001279">
    <property type="entry name" value="Metallo-B-lactamas"/>
</dbReference>
<dbReference type="Proteomes" id="UP000184383">
    <property type="component" value="Unassembled WGS sequence"/>
</dbReference>
<sequence length="344" mass="38630">MFDLGVRKDWENSPEAFVAGIKDSGGCISVDKDVATLLRERGQDLGEIGAIIWSHWHFDHAGDPQTFPTATDLIVGPGFKANIMPGFRALYEKVCVGNKGEDAQSTFFEVMLLEEGFGRGQPWHGRSRWSHPDYVRKSAHRKTLFDIMTGFIPIENVKFDKRLTHVEQRPAGVTLTFSDGTTAEAAILAGADGIRSTTREHILKDLYPSQVAPVYAGAYCYRAVIPMPEAYEILGDLTDVAKLYFGPKRGVASIVRQEFNYLLCVADSDEGWKLKDAVTERTTHEAMMADFEDPGIDESFRKLLQRAKPVKWGLFHHLHTATYFRDRVVLIQWVSYPPETSQGD</sequence>
<evidence type="ECO:0000256" key="1">
    <source>
        <dbReference type="ARBA" id="ARBA00022630"/>
    </source>
</evidence>
<dbReference type="GO" id="GO:0016491">
    <property type="term" value="F:oxidoreductase activity"/>
    <property type="evidence" value="ECO:0007669"/>
    <property type="project" value="UniProtKB-KW"/>
</dbReference>
<evidence type="ECO:0000313" key="6">
    <source>
        <dbReference type="Proteomes" id="UP000184383"/>
    </source>
</evidence>
<dbReference type="GeneID" id="63744070"/>
<dbReference type="EMBL" id="KV878212">
    <property type="protein sequence ID" value="OJJ35566.1"/>
    <property type="molecule type" value="Genomic_DNA"/>
</dbReference>
<keyword evidence="6" id="KW-1185">Reference proteome</keyword>
<dbReference type="VEuPathDB" id="FungiDB:ASPWEDRAFT_111079"/>
<evidence type="ECO:0000259" key="4">
    <source>
        <dbReference type="Pfam" id="PF00753"/>
    </source>
</evidence>
<evidence type="ECO:0000256" key="2">
    <source>
        <dbReference type="ARBA" id="ARBA00022827"/>
    </source>
</evidence>
<dbReference type="AlphaFoldDB" id="A0A1L9RKV5"/>
<dbReference type="PANTHER" id="PTHR46720:SF3">
    <property type="entry name" value="FAD-BINDING DOMAIN-CONTAINING PROTEIN-RELATED"/>
    <property type="match status" value="1"/>
</dbReference>
<accession>A0A1L9RKV5</accession>
<dbReference type="SUPFAM" id="SSF56281">
    <property type="entry name" value="Metallo-hydrolase/oxidoreductase"/>
    <property type="match status" value="1"/>
</dbReference>
<reference evidence="6" key="1">
    <citation type="journal article" date="2017" name="Genome Biol.">
        <title>Comparative genomics reveals high biological diversity and specific adaptations in the industrially and medically important fungal genus Aspergillus.</title>
        <authorList>
            <person name="de Vries R.P."/>
            <person name="Riley R."/>
            <person name="Wiebenga A."/>
            <person name="Aguilar-Osorio G."/>
            <person name="Amillis S."/>
            <person name="Uchima C.A."/>
            <person name="Anderluh G."/>
            <person name="Asadollahi M."/>
            <person name="Askin M."/>
            <person name="Barry K."/>
            <person name="Battaglia E."/>
            <person name="Bayram O."/>
            <person name="Benocci T."/>
            <person name="Braus-Stromeyer S.A."/>
            <person name="Caldana C."/>
            <person name="Canovas D."/>
            <person name="Cerqueira G.C."/>
            <person name="Chen F."/>
            <person name="Chen W."/>
            <person name="Choi C."/>
            <person name="Clum A."/>
            <person name="Dos Santos R.A."/>
            <person name="Damasio A.R."/>
            <person name="Diallinas G."/>
            <person name="Emri T."/>
            <person name="Fekete E."/>
            <person name="Flipphi M."/>
            <person name="Freyberg S."/>
            <person name="Gallo A."/>
            <person name="Gournas C."/>
            <person name="Habgood R."/>
            <person name="Hainaut M."/>
            <person name="Harispe M.L."/>
            <person name="Henrissat B."/>
            <person name="Hilden K.S."/>
            <person name="Hope R."/>
            <person name="Hossain A."/>
            <person name="Karabika E."/>
            <person name="Karaffa L."/>
            <person name="Karanyi Z."/>
            <person name="Krasevec N."/>
            <person name="Kuo A."/>
            <person name="Kusch H."/>
            <person name="LaButti K."/>
            <person name="Lagendijk E.L."/>
            <person name="Lapidus A."/>
            <person name="Levasseur A."/>
            <person name="Lindquist E."/>
            <person name="Lipzen A."/>
            <person name="Logrieco A.F."/>
            <person name="MacCabe A."/>
            <person name="Maekelae M.R."/>
            <person name="Malavazi I."/>
            <person name="Melin P."/>
            <person name="Meyer V."/>
            <person name="Mielnichuk N."/>
            <person name="Miskei M."/>
            <person name="Molnar A.P."/>
            <person name="Mule G."/>
            <person name="Ngan C.Y."/>
            <person name="Orejas M."/>
            <person name="Orosz E."/>
            <person name="Ouedraogo J.P."/>
            <person name="Overkamp K.M."/>
            <person name="Park H.-S."/>
            <person name="Perrone G."/>
            <person name="Piumi F."/>
            <person name="Punt P.J."/>
            <person name="Ram A.F."/>
            <person name="Ramon A."/>
            <person name="Rauscher S."/>
            <person name="Record E."/>
            <person name="Riano-Pachon D.M."/>
            <person name="Robert V."/>
            <person name="Roehrig J."/>
            <person name="Ruller R."/>
            <person name="Salamov A."/>
            <person name="Salih N.S."/>
            <person name="Samson R.A."/>
            <person name="Sandor E."/>
            <person name="Sanguinetti M."/>
            <person name="Schuetze T."/>
            <person name="Sepcic K."/>
            <person name="Shelest E."/>
            <person name="Sherlock G."/>
            <person name="Sophianopoulou V."/>
            <person name="Squina F.M."/>
            <person name="Sun H."/>
            <person name="Susca A."/>
            <person name="Todd R.B."/>
            <person name="Tsang A."/>
            <person name="Unkles S.E."/>
            <person name="van de Wiele N."/>
            <person name="van Rossen-Uffink D."/>
            <person name="Oliveira J.V."/>
            <person name="Vesth T.C."/>
            <person name="Visser J."/>
            <person name="Yu J.-H."/>
            <person name="Zhou M."/>
            <person name="Andersen M.R."/>
            <person name="Archer D.B."/>
            <person name="Baker S.E."/>
            <person name="Benoit I."/>
            <person name="Brakhage A.A."/>
            <person name="Braus G.H."/>
            <person name="Fischer R."/>
            <person name="Frisvad J.C."/>
            <person name="Goldman G.H."/>
            <person name="Houbraken J."/>
            <person name="Oakley B."/>
            <person name="Pocsi I."/>
            <person name="Scazzocchio C."/>
            <person name="Seiboth B."/>
            <person name="vanKuyk P.A."/>
            <person name="Wortman J."/>
            <person name="Dyer P.S."/>
            <person name="Grigoriev I.V."/>
        </authorList>
    </citation>
    <scope>NUCLEOTIDE SEQUENCE [LARGE SCALE GENOMIC DNA]</scope>
    <source>
        <strain evidence="6">DTO 134E9</strain>
    </source>
</reference>
<dbReference type="InterPro" id="IPR036866">
    <property type="entry name" value="RibonucZ/Hydroxyglut_hydro"/>
</dbReference>